<organism evidence="1 2">
    <name type="scientific">Sinorhizobium medicae</name>
    <dbReference type="NCBI Taxonomy" id="110321"/>
    <lineage>
        <taxon>Bacteria</taxon>
        <taxon>Pseudomonadati</taxon>
        <taxon>Pseudomonadota</taxon>
        <taxon>Alphaproteobacteria</taxon>
        <taxon>Hyphomicrobiales</taxon>
        <taxon>Rhizobiaceae</taxon>
        <taxon>Sinorhizobium/Ensifer group</taxon>
        <taxon>Sinorhizobium</taxon>
    </lineage>
</organism>
<accession>A0A508X7K0</accession>
<sequence length="36" mass="3868">MRINLALMGLGSISELPAKGANTFRVMLFSRGLSSQ</sequence>
<gene>
    <name evidence="1" type="ORF">EMEDMD4_910063</name>
</gene>
<evidence type="ECO:0000313" key="1">
    <source>
        <dbReference type="EMBL" id="VTZ65846.1"/>
    </source>
</evidence>
<evidence type="ECO:0000313" key="2">
    <source>
        <dbReference type="Proteomes" id="UP000507954"/>
    </source>
</evidence>
<dbReference type="EMBL" id="CABFNB010000163">
    <property type="protein sequence ID" value="VTZ65846.1"/>
    <property type="molecule type" value="Genomic_DNA"/>
</dbReference>
<dbReference type="AlphaFoldDB" id="A0A508X7K0"/>
<proteinExistence type="predicted"/>
<name>A0A508X7K0_9HYPH</name>
<dbReference type="Proteomes" id="UP000507954">
    <property type="component" value="Unassembled WGS sequence"/>
</dbReference>
<protein>
    <submittedName>
        <fullName evidence="1">Uncharacterized protein</fullName>
    </submittedName>
</protein>
<reference evidence="1 2" key="1">
    <citation type="submission" date="2019-06" db="EMBL/GenBank/DDBJ databases">
        <authorList>
            <person name="Le Quere A."/>
            <person name="Colella S."/>
        </authorList>
    </citation>
    <scope>NUCLEOTIDE SEQUENCE [LARGE SCALE GENOMIC DNA]</scope>
    <source>
        <strain evidence="1">EmedicaeMD41</strain>
    </source>
</reference>